<evidence type="ECO:0000256" key="1">
    <source>
        <dbReference type="ARBA" id="ARBA00001947"/>
    </source>
</evidence>
<comment type="cofactor">
    <cofactor evidence="1 12 13">
        <name>Zn(2+)</name>
        <dbReference type="ChEBI" id="CHEBI:29105"/>
    </cofactor>
</comment>
<dbReference type="GO" id="GO:0008270">
    <property type="term" value="F:zinc ion binding"/>
    <property type="evidence" value="ECO:0007669"/>
    <property type="project" value="UniProtKB-UniRule"/>
</dbReference>
<comment type="catalytic activity">
    <reaction evidence="13">
        <text>2'-deoxycytidine + H2O + H(+) = 2'-deoxyuridine + NH4(+)</text>
        <dbReference type="Rhea" id="RHEA:13433"/>
        <dbReference type="ChEBI" id="CHEBI:15377"/>
        <dbReference type="ChEBI" id="CHEBI:15378"/>
        <dbReference type="ChEBI" id="CHEBI:15698"/>
        <dbReference type="ChEBI" id="CHEBI:16450"/>
        <dbReference type="ChEBI" id="CHEBI:28938"/>
        <dbReference type="EC" id="3.5.4.5"/>
    </reaction>
</comment>
<dbReference type="GeneID" id="96009108"/>
<evidence type="ECO:0000313" key="15">
    <source>
        <dbReference type="EMBL" id="KAL1583492.1"/>
    </source>
</evidence>
<dbReference type="InterPro" id="IPR002125">
    <property type="entry name" value="CMP_dCMP_dom"/>
</dbReference>
<comment type="caution">
    <text evidence="15">The sequence shown here is derived from an EMBL/GenBank/DDBJ whole genome shotgun (WGS) entry which is preliminary data.</text>
</comment>
<accession>A0AB34KI94</accession>
<dbReference type="FunFam" id="3.40.140.10:FF:000008">
    <property type="entry name" value="Cytidine deaminase"/>
    <property type="match status" value="1"/>
</dbReference>
<keyword evidence="16" id="KW-1185">Reference proteome</keyword>
<evidence type="ECO:0000259" key="14">
    <source>
        <dbReference type="PROSITE" id="PS51747"/>
    </source>
</evidence>
<dbReference type="InterPro" id="IPR016192">
    <property type="entry name" value="APOBEC/CMP_deaminase_Zn-bd"/>
</dbReference>
<dbReference type="GO" id="GO:0005829">
    <property type="term" value="C:cytosol"/>
    <property type="evidence" value="ECO:0007669"/>
    <property type="project" value="TreeGrafter"/>
</dbReference>
<sequence length="162" mass="17045">MPGHARHDTALIHGLSATEVQTLSEACIEAKSKAYCPYSNFHVGCAVLLSGGAVVTGANVENAAYPVGTCAERVTIATAVCQNGAKAGDFRAIAVATDISPPASPCGMCRQFIREFCDPSTPILMYDKEGKYTVMTLEQLLPMSFGPDKLLSTEELAKGASK</sequence>
<feature type="domain" description="CMP/dCMP-type deaminase" evidence="14">
    <location>
        <begin position="18"/>
        <end position="148"/>
    </location>
</feature>
<keyword evidence="6 13" id="KW-0378">Hydrolase</keyword>
<protein>
    <recommendedName>
        <fullName evidence="4 13">Cytidine deaminase</fullName>
        <ecNumber evidence="4 13">3.5.4.5</ecNumber>
    </recommendedName>
    <alternativeName>
        <fullName evidence="8 13">Cytidine aminohydrolase</fullName>
    </alternativeName>
</protein>
<evidence type="ECO:0000256" key="12">
    <source>
        <dbReference type="PIRSR" id="PIRSR606262-3"/>
    </source>
</evidence>
<dbReference type="Gene3D" id="3.40.140.10">
    <property type="entry name" value="Cytidine Deaminase, domain 2"/>
    <property type="match status" value="1"/>
</dbReference>
<evidence type="ECO:0000256" key="8">
    <source>
        <dbReference type="ARBA" id="ARBA00032005"/>
    </source>
</evidence>
<dbReference type="GO" id="GO:0055086">
    <property type="term" value="P:nucleobase-containing small molecule metabolic process"/>
    <property type="evidence" value="ECO:0007669"/>
    <property type="project" value="UniProtKB-ARBA"/>
</dbReference>
<evidence type="ECO:0000256" key="9">
    <source>
        <dbReference type="ARBA" id="ARBA00049558"/>
    </source>
</evidence>
<reference evidence="15 16" key="1">
    <citation type="journal article" date="2020" name="Microbiol. Resour. Announc.">
        <title>Draft Genome Sequence of a Cladosporium Species Isolated from the Mesophotic Ascidian Didemnum maculosum.</title>
        <authorList>
            <person name="Gioti A."/>
            <person name="Siaperas R."/>
            <person name="Nikolaivits E."/>
            <person name="Le Goff G."/>
            <person name="Ouazzani J."/>
            <person name="Kotoulas G."/>
            <person name="Topakas E."/>
        </authorList>
    </citation>
    <scope>NUCLEOTIDE SEQUENCE [LARGE SCALE GENOMIC DNA]</scope>
    <source>
        <strain evidence="15 16">TM138-S3</strain>
    </source>
</reference>
<dbReference type="InterPro" id="IPR016193">
    <property type="entry name" value="Cytidine_deaminase-like"/>
</dbReference>
<gene>
    <name evidence="15" type="ORF">WHR41_07666</name>
</gene>
<dbReference type="GO" id="GO:0004126">
    <property type="term" value="F:cytidine deaminase activity"/>
    <property type="evidence" value="ECO:0007669"/>
    <property type="project" value="UniProtKB-UniRule"/>
</dbReference>
<dbReference type="Proteomes" id="UP000803884">
    <property type="component" value="Unassembled WGS sequence"/>
</dbReference>
<dbReference type="AlphaFoldDB" id="A0AB34KI94"/>
<evidence type="ECO:0000256" key="11">
    <source>
        <dbReference type="PIRSR" id="PIRSR606262-2"/>
    </source>
</evidence>
<feature type="binding site" evidence="11">
    <location>
        <begin position="59"/>
        <end position="65"/>
    </location>
    <ligand>
        <name>substrate</name>
    </ligand>
</feature>
<dbReference type="NCBIfam" id="NF004064">
    <property type="entry name" value="PRK05578.1"/>
    <property type="match status" value="1"/>
</dbReference>
<feature type="binding site" evidence="12">
    <location>
        <position position="70"/>
    </location>
    <ligand>
        <name>Zn(2+)</name>
        <dbReference type="ChEBI" id="CHEBI:29105"/>
        <note>catalytic</note>
    </ligand>
</feature>
<comment type="similarity">
    <text evidence="3 13">Belongs to the cytidine and deoxycytidylate deaminase family.</text>
</comment>
<dbReference type="PANTHER" id="PTHR11644">
    <property type="entry name" value="CYTIDINE DEAMINASE"/>
    <property type="match status" value="1"/>
</dbReference>
<dbReference type="CDD" id="cd01283">
    <property type="entry name" value="cytidine_deaminase"/>
    <property type="match status" value="1"/>
</dbReference>
<comment type="function">
    <text evidence="2 13">This enzyme scavenges exogenous and endogenous cytidine and 2'-deoxycytidine for UMP synthesis.</text>
</comment>
<dbReference type="EMBL" id="JAAQHG020000034">
    <property type="protein sequence ID" value="KAL1583492.1"/>
    <property type="molecule type" value="Genomic_DNA"/>
</dbReference>
<evidence type="ECO:0000256" key="5">
    <source>
        <dbReference type="ARBA" id="ARBA00022723"/>
    </source>
</evidence>
<evidence type="ECO:0000256" key="13">
    <source>
        <dbReference type="RuleBase" id="RU364006"/>
    </source>
</evidence>
<dbReference type="GO" id="GO:0072527">
    <property type="term" value="P:pyrimidine-containing compound metabolic process"/>
    <property type="evidence" value="ECO:0007669"/>
    <property type="project" value="UniProtKB-ARBA"/>
</dbReference>
<dbReference type="EC" id="3.5.4.5" evidence="4 13"/>
<name>A0AB34KI94_9PEZI</name>
<dbReference type="RefSeq" id="XP_069226599.1">
    <property type="nucleotide sequence ID" value="XM_069376270.1"/>
</dbReference>
<feature type="binding site" evidence="12">
    <location>
        <position position="109"/>
    </location>
    <ligand>
        <name>Zn(2+)</name>
        <dbReference type="ChEBI" id="CHEBI:29105"/>
        <note>catalytic</note>
    </ligand>
</feature>
<evidence type="ECO:0000256" key="4">
    <source>
        <dbReference type="ARBA" id="ARBA00012783"/>
    </source>
</evidence>
<comment type="catalytic activity">
    <reaction evidence="9 13">
        <text>cytidine + H2O + H(+) = uridine + NH4(+)</text>
        <dbReference type="Rhea" id="RHEA:16069"/>
        <dbReference type="ChEBI" id="CHEBI:15377"/>
        <dbReference type="ChEBI" id="CHEBI:15378"/>
        <dbReference type="ChEBI" id="CHEBI:16704"/>
        <dbReference type="ChEBI" id="CHEBI:17562"/>
        <dbReference type="ChEBI" id="CHEBI:28938"/>
        <dbReference type="EC" id="3.5.4.5"/>
    </reaction>
</comment>
<keyword evidence="5 12" id="KW-0479">Metal-binding</keyword>
<dbReference type="PROSITE" id="PS00903">
    <property type="entry name" value="CYT_DCMP_DEAMINASES_1"/>
    <property type="match status" value="1"/>
</dbReference>
<dbReference type="NCBIfam" id="TIGR01354">
    <property type="entry name" value="cyt_deam_tetra"/>
    <property type="match status" value="1"/>
</dbReference>
<dbReference type="InterPro" id="IPR006262">
    <property type="entry name" value="Cyt_deam_tetra"/>
</dbReference>
<dbReference type="PANTHER" id="PTHR11644:SF2">
    <property type="entry name" value="CYTIDINE DEAMINASE"/>
    <property type="match status" value="1"/>
</dbReference>
<evidence type="ECO:0000313" key="16">
    <source>
        <dbReference type="Proteomes" id="UP000803884"/>
    </source>
</evidence>
<evidence type="ECO:0000256" key="10">
    <source>
        <dbReference type="PIRSR" id="PIRSR606262-1"/>
    </source>
</evidence>
<dbReference type="Pfam" id="PF00383">
    <property type="entry name" value="dCMP_cyt_deam_1"/>
    <property type="match status" value="1"/>
</dbReference>
<keyword evidence="7 12" id="KW-0862">Zinc</keyword>
<evidence type="ECO:0000256" key="3">
    <source>
        <dbReference type="ARBA" id="ARBA00006576"/>
    </source>
</evidence>
<evidence type="ECO:0000256" key="7">
    <source>
        <dbReference type="ARBA" id="ARBA00022833"/>
    </source>
</evidence>
<evidence type="ECO:0000256" key="6">
    <source>
        <dbReference type="ARBA" id="ARBA00022801"/>
    </source>
</evidence>
<dbReference type="SUPFAM" id="SSF53927">
    <property type="entry name" value="Cytidine deaminase-like"/>
    <property type="match status" value="1"/>
</dbReference>
<feature type="active site" description="Proton donor" evidence="10">
    <location>
        <position position="72"/>
    </location>
</feature>
<dbReference type="GO" id="GO:0042802">
    <property type="term" value="F:identical protein binding"/>
    <property type="evidence" value="ECO:0007669"/>
    <property type="project" value="UniProtKB-ARBA"/>
</dbReference>
<proteinExistence type="inferred from homology"/>
<feature type="binding site" evidence="12">
    <location>
        <position position="106"/>
    </location>
    <ligand>
        <name>Zn(2+)</name>
        <dbReference type="ChEBI" id="CHEBI:29105"/>
        <note>catalytic</note>
    </ligand>
</feature>
<organism evidence="15 16">
    <name type="scientific">Cladosporium halotolerans</name>
    <dbReference type="NCBI Taxonomy" id="1052096"/>
    <lineage>
        <taxon>Eukaryota</taxon>
        <taxon>Fungi</taxon>
        <taxon>Dikarya</taxon>
        <taxon>Ascomycota</taxon>
        <taxon>Pezizomycotina</taxon>
        <taxon>Dothideomycetes</taxon>
        <taxon>Dothideomycetidae</taxon>
        <taxon>Cladosporiales</taxon>
        <taxon>Cladosporiaceae</taxon>
        <taxon>Cladosporium</taxon>
    </lineage>
</organism>
<dbReference type="InterPro" id="IPR050202">
    <property type="entry name" value="Cyt/Deoxycyt_deaminase"/>
</dbReference>
<evidence type="ECO:0000256" key="2">
    <source>
        <dbReference type="ARBA" id="ARBA00003949"/>
    </source>
</evidence>
<dbReference type="PROSITE" id="PS51747">
    <property type="entry name" value="CYT_DCMP_DEAMINASES_2"/>
    <property type="match status" value="1"/>
</dbReference>